<dbReference type="CDD" id="cd03046">
    <property type="entry name" value="GST_N_GTT1_like"/>
    <property type="match status" value="1"/>
</dbReference>
<dbReference type="Gene3D" id="1.20.1050.10">
    <property type="match status" value="1"/>
</dbReference>
<dbReference type="EMBL" id="CP021376">
    <property type="protein sequence ID" value="ART80724.1"/>
    <property type="molecule type" value="Genomic_DNA"/>
</dbReference>
<dbReference type="PANTHER" id="PTHR44051">
    <property type="entry name" value="GLUTATHIONE S-TRANSFERASE-RELATED"/>
    <property type="match status" value="1"/>
</dbReference>
<dbReference type="FunFam" id="3.40.30.10:FF:000156">
    <property type="entry name" value="Glutathione S-transferase 1"/>
    <property type="match status" value="1"/>
</dbReference>
<dbReference type="Pfam" id="PF00043">
    <property type="entry name" value="GST_C"/>
    <property type="match status" value="1"/>
</dbReference>
<dbReference type="InterPro" id="IPR004046">
    <property type="entry name" value="GST_C"/>
</dbReference>
<evidence type="ECO:0000313" key="6">
    <source>
        <dbReference type="EMBL" id="ART80724.1"/>
    </source>
</evidence>
<dbReference type="EC" id="2.5.1.18" evidence="1"/>
<proteinExistence type="inferred from homology"/>
<dbReference type="KEGG" id="ocm:CBP12_11655"/>
<evidence type="ECO:0000256" key="2">
    <source>
        <dbReference type="ARBA" id="ARBA00022679"/>
    </source>
</evidence>
<dbReference type="OrthoDB" id="9810080at2"/>
<comment type="catalytic activity">
    <reaction evidence="3">
        <text>RX + glutathione = an S-substituted glutathione + a halide anion + H(+)</text>
        <dbReference type="Rhea" id="RHEA:16437"/>
        <dbReference type="ChEBI" id="CHEBI:15378"/>
        <dbReference type="ChEBI" id="CHEBI:16042"/>
        <dbReference type="ChEBI" id="CHEBI:17792"/>
        <dbReference type="ChEBI" id="CHEBI:57925"/>
        <dbReference type="ChEBI" id="CHEBI:90779"/>
        <dbReference type="EC" id="2.5.1.18"/>
    </reaction>
</comment>
<evidence type="ECO:0000256" key="3">
    <source>
        <dbReference type="ARBA" id="ARBA00047960"/>
    </source>
</evidence>
<feature type="domain" description="GST N-terminal" evidence="5">
    <location>
        <begin position="1"/>
        <end position="81"/>
    </location>
</feature>
<dbReference type="Proteomes" id="UP000243793">
    <property type="component" value="Chromosome"/>
</dbReference>
<dbReference type="InterPro" id="IPR040079">
    <property type="entry name" value="Glutathione_S-Trfase"/>
</dbReference>
<name>A0A1Y0D0F0_9GAMM</name>
<protein>
    <recommendedName>
        <fullName evidence="1">glutathione transferase</fullName>
        <ecNumber evidence="1">2.5.1.18</ecNumber>
    </recommendedName>
</protein>
<dbReference type="CDD" id="cd03189">
    <property type="entry name" value="GST_C_GTT1_like"/>
    <property type="match status" value="1"/>
</dbReference>
<accession>A0A1Y0D0F0</accession>
<dbReference type="SFLD" id="SFLDS00019">
    <property type="entry name" value="Glutathione_Transferase_(cytos"/>
    <property type="match status" value="1"/>
</dbReference>
<sequence length="244" mass="27892">MIQVHHLNHSRSQRILWLLEELALEYDVIKYYRDLDTELAPASLKKVHPLGKAPILVDDGVKLAESGVIVDYLAQRYGKKERHSSAHEADFCSAENLLLPEKESQAWWDYGYWLHYAEASLMPPLLLRLVFDKIKSAPVPFFIRPIINKIVASVDQAFLHQQLHGQLSYVADHLSCHQWMLGERFSAADIQMSFPLEAAMSNKKLADCYPRLNAYVQQLHARPAYLRALAKGGDYCYGPKSESE</sequence>
<gene>
    <name evidence="6" type="ORF">CBP12_11655</name>
</gene>
<dbReference type="Gene3D" id="3.40.30.10">
    <property type="entry name" value="Glutaredoxin"/>
    <property type="match status" value="1"/>
</dbReference>
<dbReference type="SUPFAM" id="SSF52833">
    <property type="entry name" value="Thioredoxin-like"/>
    <property type="match status" value="1"/>
</dbReference>
<evidence type="ECO:0000256" key="4">
    <source>
        <dbReference type="RuleBase" id="RU003494"/>
    </source>
</evidence>
<dbReference type="GO" id="GO:0005737">
    <property type="term" value="C:cytoplasm"/>
    <property type="evidence" value="ECO:0007669"/>
    <property type="project" value="UniProtKB-ARBA"/>
</dbReference>
<dbReference type="SFLD" id="SFLDG00358">
    <property type="entry name" value="Main_(cytGST)"/>
    <property type="match status" value="1"/>
</dbReference>
<dbReference type="GO" id="GO:0004601">
    <property type="term" value="F:peroxidase activity"/>
    <property type="evidence" value="ECO:0007669"/>
    <property type="project" value="UniProtKB-ARBA"/>
</dbReference>
<evidence type="ECO:0000256" key="1">
    <source>
        <dbReference type="ARBA" id="ARBA00012452"/>
    </source>
</evidence>
<dbReference type="InterPro" id="IPR036249">
    <property type="entry name" value="Thioredoxin-like_sf"/>
</dbReference>
<keyword evidence="2 6" id="KW-0808">Transferase</keyword>
<dbReference type="AlphaFoldDB" id="A0A1Y0D0F0"/>
<dbReference type="PROSITE" id="PS50404">
    <property type="entry name" value="GST_NTER"/>
    <property type="match status" value="1"/>
</dbReference>
<dbReference type="SUPFAM" id="SSF47616">
    <property type="entry name" value="GST C-terminal domain-like"/>
    <property type="match status" value="1"/>
</dbReference>
<organism evidence="6 7">
    <name type="scientific">Oceanisphaera avium</name>
    <dbReference type="NCBI Taxonomy" id="1903694"/>
    <lineage>
        <taxon>Bacteria</taxon>
        <taxon>Pseudomonadati</taxon>
        <taxon>Pseudomonadota</taxon>
        <taxon>Gammaproteobacteria</taxon>
        <taxon>Aeromonadales</taxon>
        <taxon>Aeromonadaceae</taxon>
        <taxon>Oceanisphaera</taxon>
    </lineage>
</organism>
<dbReference type="RefSeq" id="WP_086964598.1">
    <property type="nucleotide sequence ID" value="NZ_CP021376.1"/>
</dbReference>
<comment type="similarity">
    <text evidence="4">Belongs to the GST superfamily.</text>
</comment>
<dbReference type="InterPro" id="IPR036282">
    <property type="entry name" value="Glutathione-S-Trfase_C_sf"/>
</dbReference>
<evidence type="ECO:0000313" key="7">
    <source>
        <dbReference type="Proteomes" id="UP000243793"/>
    </source>
</evidence>
<dbReference type="Pfam" id="PF02798">
    <property type="entry name" value="GST_N"/>
    <property type="match status" value="1"/>
</dbReference>
<dbReference type="PANTHER" id="PTHR44051:SF9">
    <property type="entry name" value="GLUTATHIONE S-TRANSFERASE 1"/>
    <property type="match status" value="1"/>
</dbReference>
<dbReference type="InterPro" id="IPR004045">
    <property type="entry name" value="Glutathione_S-Trfase_N"/>
</dbReference>
<keyword evidence="7" id="KW-1185">Reference proteome</keyword>
<dbReference type="GO" id="GO:0004364">
    <property type="term" value="F:glutathione transferase activity"/>
    <property type="evidence" value="ECO:0007669"/>
    <property type="project" value="UniProtKB-EC"/>
</dbReference>
<reference evidence="7" key="1">
    <citation type="submission" date="2017-05" db="EMBL/GenBank/DDBJ databases">
        <authorList>
            <person name="Sung H."/>
        </authorList>
    </citation>
    <scope>NUCLEOTIDE SEQUENCE [LARGE SCALE GENOMIC DNA]</scope>
    <source>
        <strain evidence="7">AMac2203</strain>
    </source>
</reference>
<evidence type="ECO:0000259" key="5">
    <source>
        <dbReference type="PROSITE" id="PS50404"/>
    </source>
</evidence>